<evidence type="ECO:0000313" key="3">
    <source>
        <dbReference type="Proteomes" id="UP000000270"/>
    </source>
</evidence>
<dbReference type="GO" id="GO:0004622">
    <property type="term" value="F:phosphatidylcholine lysophospholipase activity"/>
    <property type="evidence" value="ECO:0007669"/>
    <property type="project" value="TreeGrafter"/>
</dbReference>
<proteinExistence type="predicted"/>
<dbReference type="CDD" id="cd01822">
    <property type="entry name" value="Lysophospholipase_L1_like"/>
    <property type="match status" value="1"/>
</dbReference>
<reference evidence="2 3" key="5">
    <citation type="journal article" date="2010" name="Appl. Environ. Microbiol.">
        <title>phrR-like gene praR of Azorhizobium caulinodans ORS571 is essential for symbiosis with Sesbania rostrata and is involved in expression of reb genes.</title>
        <authorList>
            <person name="Akiba N."/>
            <person name="Aono T."/>
            <person name="Toyazaki H."/>
            <person name="Sato S."/>
            <person name="Oyaizu H."/>
        </authorList>
    </citation>
    <scope>NUCLEOTIDE SEQUENCE [LARGE SCALE GENOMIC DNA]</scope>
    <source>
        <strain evidence="3">ATCC 43989 / DSM 5975 / JCM 20966 / LMG 6465 / NBRC 14845 / NCIMB 13405 / ORS 571</strain>
    </source>
</reference>
<reference evidence="2 3" key="4">
    <citation type="journal article" date="2009" name="Appl. Environ. Microbiol.">
        <title>Comparative genome-wide transcriptional profiling of Azorhizobium caulinodans ORS571 grown under free-living and symbiotic conditions.</title>
        <authorList>
            <person name="Tsukada S."/>
            <person name="Aono T."/>
            <person name="Akiba N."/>
            <person name="Lee KB."/>
            <person name="Liu CT."/>
            <person name="Toyazaki H."/>
            <person name="Oyaizu H."/>
        </authorList>
    </citation>
    <scope>NUCLEOTIDE SEQUENCE [LARGE SCALE GENOMIC DNA]</scope>
    <source>
        <strain evidence="3">ATCC 43989 / DSM 5975 / JCM 20966 / LMG 6465 / NBRC 14845 / NCIMB 13405 / ORS 571</strain>
    </source>
</reference>
<dbReference type="HOGENOM" id="CLU_051180_1_1_5"/>
<dbReference type="PANTHER" id="PTHR30383">
    <property type="entry name" value="THIOESTERASE 1/PROTEASE 1/LYSOPHOSPHOLIPASE L1"/>
    <property type="match status" value="1"/>
</dbReference>
<dbReference type="EMBL" id="AP009384">
    <property type="protein sequence ID" value="BAF89763.1"/>
    <property type="molecule type" value="Genomic_DNA"/>
</dbReference>
<name>A8INL5_AZOC5</name>
<reference evidence="2 3" key="3">
    <citation type="journal article" date="2008" name="BMC Genomics">
        <title>The genome of the versatile nitrogen fixer Azorhizobium caulinodans ORS571.</title>
        <authorList>
            <person name="Lee KB."/>
            <person name="Backer P.D."/>
            <person name="Aono T."/>
            <person name="Liu CT."/>
            <person name="Suzuki S."/>
            <person name="Suzuki T."/>
            <person name="Kaneko T."/>
            <person name="Yamada M."/>
            <person name="Tabata S."/>
            <person name="Kupfer D.M."/>
            <person name="Najar F.Z."/>
            <person name="Wiley G.B."/>
            <person name="Roe B."/>
            <person name="Binnewies T.T."/>
            <person name="Ussery D.W."/>
            <person name="D'Haeze W."/>
            <person name="Herder J.D."/>
            <person name="Gevers D."/>
            <person name="Vereecke D."/>
            <person name="Holsters M."/>
            <person name="Oyaizu H."/>
        </authorList>
    </citation>
    <scope>NUCLEOTIDE SEQUENCE [LARGE SCALE GENOMIC DNA]</scope>
    <source>
        <strain evidence="3">ATCC 43989 / DSM 5975 / JCM 20966 / LMG 6465 / NBRC 14845 / NCIMB 13405 / ORS 571</strain>
    </source>
</reference>
<evidence type="ECO:0000259" key="1">
    <source>
        <dbReference type="Pfam" id="PF13472"/>
    </source>
</evidence>
<reference evidence="3" key="2">
    <citation type="submission" date="2007-04" db="EMBL/GenBank/DDBJ databases">
        <title>Complete genome sequence of the nitrogen-fixing bacterium Azorhizobium caulinodans ORS571.</title>
        <authorList>
            <person name="Lee K.B."/>
            <person name="Backer P.D."/>
            <person name="Aono T."/>
            <person name="Liu C.T."/>
            <person name="Suzuki S."/>
            <person name="Suzuki T."/>
            <person name="Kaneko T."/>
            <person name="Yamada M."/>
            <person name="Tabata S."/>
            <person name="Kupfer D.M."/>
            <person name="Najar F.Z."/>
            <person name="Wiley G.B."/>
            <person name="Roe B."/>
            <person name="Binnewies T."/>
            <person name="Ussery D."/>
            <person name="Vereecke D."/>
            <person name="Gevers D."/>
            <person name="Holsters M."/>
            <person name="Oyaizu H."/>
        </authorList>
    </citation>
    <scope>NUCLEOTIDE SEQUENCE [LARGE SCALE GENOMIC DNA]</scope>
    <source>
        <strain evidence="3">ATCC 43989 / DSM 5975 / JCM 20966 / LMG 6465 / NBRC 14845 / NCIMB 13405 / ORS 571</strain>
    </source>
</reference>
<reference evidence="2 3" key="6">
    <citation type="journal article" date="2011" name="Appl. Environ. Microbiol.">
        <title>Involvement of the azorhizobial chromosome partition gene (parA) in the onset of bacteroid differentiation during Sesbania rostrata stem nodule development.</title>
        <authorList>
            <person name="Liu CT."/>
            <person name="Lee KB."/>
            <person name="Wang YS."/>
            <person name="Peng MH."/>
            <person name="Lee KT."/>
            <person name="Suzuki S."/>
            <person name="Suzuki T."/>
            <person name="Oyaizu H."/>
        </authorList>
    </citation>
    <scope>NUCLEOTIDE SEQUENCE [LARGE SCALE GENOMIC DNA]</scope>
    <source>
        <strain evidence="3">ATCC 43989 / DSM 5975 / JCM 20966 / LMG 6465 / NBRC 14845 / NCIMB 13405 / ORS 571</strain>
    </source>
</reference>
<dbReference type="InterPro" id="IPR013830">
    <property type="entry name" value="SGNH_hydro"/>
</dbReference>
<dbReference type="Proteomes" id="UP000000270">
    <property type="component" value="Chromosome"/>
</dbReference>
<dbReference type="InterPro" id="IPR036514">
    <property type="entry name" value="SGNH_hydro_sf"/>
</dbReference>
<dbReference type="Gene3D" id="3.40.50.1110">
    <property type="entry name" value="SGNH hydrolase"/>
    <property type="match status" value="1"/>
</dbReference>
<sequence length="142" mass="15236">MSGDTSTQGLARLDWSVPPGTDAVIVELGANDMLRGQDPNITRRTLDEILTRLKGRNIPVLLAGMRAAPNFGADYQKAFDAIYPDLASKHGVLLYPFFLDGVAGDRSLNQADGMHPTAAGVNRIVPAILPSVEKLLAETSQH</sequence>
<feature type="domain" description="SGNH hydrolase-type esterase" evidence="1">
    <location>
        <begin position="2"/>
        <end position="120"/>
    </location>
</feature>
<keyword evidence="3" id="KW-1185">Reference proteome</keyword>
<evidence type="ECO:0000313" key="2">
    <source>
        <dbReference type="EMBL" id="BAF89763.1"/>
    </source>
</evidence>
<reference evidence="2 3" key="1">
    <citation type="journal article" date="2007" name="Appl. Environ. Microbiol.">
        <title>Rhizobial factors required for stem nodule maturation and maintenance in Sesbania rostrata-Azorhizobium caulinodans ORS571 symbiosis.</title>
        <authorList>
            <person name="Suzuki S."/>
            <person name="Aono T."/>
            <person name="Lee KB."/>
            <person name="Suzuki T."/>
            <person name="Liu CT."/>
            <person name="Miwa H."/>
            <person name="Wakao S."/>
            <person name="Iki T."/>
            <person name="Oyaizu H."/>
        </authorList>
    </citation>
    <scope>NUCLEOTIDE SEQUENCE [LARGE SCALE GENOMIC DNA]</scope>
    <source>
        <strain evidence="3">ATCC 43989 / DSM 5975 / JCM 20966 / LMG 6465 / NBRC 14845 / NCIMB 13405 / ORS 571</strain>
    </source>
</reference>
<dbReference type="KEGG" id="azc:AZC_3765"/>
<dbReference type="AlphaFoldDB" id="A8INL5"/>
<dbReference type="eggNOG" id="COG2755">
    <property type="taxonomic scope" value="Bacteria"/>
</dbReference>
<organism evidence="2 3">
    <name type="scientific">Azorhizobium caulinodans (strain ATCC 43989 / DSM 5975 / JCM 20966 / LMG 6465 / NBRC 14845 / NCIMB 13405 / ORS 571)</name>
    <dbReference type="NCBI Taxonomy" id="438753"/>
    <lineage>
        <taxon>Bacteria</taxon>
        <taxon>Pseudomonadati</taxon>
        <taxon>Pseudomonadota</taxon>
        <taxon>Alphaproteobacteria</taxon>
        <taxon>Hyphomicrobiales</taxon>
        <taxon>Xanthobacteraceae</taxon>
        <taxon>Azorhizobium</taxon>
    </lineage>
</organism>
<gene>
    <name evidence="2" type="ordered locus">AZC_3765</name>
</gene>
<accession>A8INL5</accession>
<dbReference type="STRING" id="438753.AZC_3765"/>
<dbReference type="SUPFAM" id="SSF52266">
    <property type="entry name" value="SGNH hydrolase"/>
    <property type="match status" value="1"/>
</dbReference>
<dbReference type="InterPro" id="IPR051532">
    <property type="entry name" value="Ester_Hydrolysis_Enzymes"/>
</dbReference>
<dbReference type="PANTHER" id="PTHR30383:SF24">
    <property type="entry name" value="THIOESTERASE 1_PROTEASE 1_LYSOPHOSPHOLIPASE L1"/>
    <property type="match status" value="1"/>
</dbReference>
<dbReference type="Pfam" id="PF13472">
    <property type="entry name" value="Lipase_GDSL_2"/>
    <property type="match status" value="1"/>
</dbReference>
<protein>
    <submittedName>
        <fullName evidence="2">Putative lysophospholipase L1</fullName>
    </submittedName>
</protein>